<organism evidence="2">
    <name type="scientific">Arundo donax</name>
    <name type="common">Giant reed</name>
    <name type="synonym">Donax arundinaceus</name>
    <dbReference type="NCBI Taxonomy" id="35708"/>
    <lineage>
        <taxon>Eukaryota</taxon>
        <taxon>Viridiplantae</taxon>
        <taxon>Streptophyta</taxon>
        <taxon>Embryophyta</taxon>
        <taxon>Tracheophyta</taxon>
        <taxon>Spermatophyta</taxon>
        <taxon>Magnoliopsida</taxon>
        <taxon>Liliopsida</taxon>
        <taxon>Poales</taxon>
        <taxon>Poaceae</taxon>
        <taxon>PACMAD clade</taxon>
        <taxon>Arundinoideae</taxon>
        <taxon>Arundineae</taxon>
        <taxon>Arundo</taxon>
    </lineage>
</organism>
<feature type="region of interest" description="Disordered" evidence="1">
    <location>
        <begin position="31"/>
        <end position="75"/>
    </location>
</feature>
<reference evidence="2" key="1">
    <citation type="submission" date="2014-09" db="EMBL/GenBank/DDBJ databases">
        <authorList>
            <person name="Magalhaes I.L.F."/>
            <person name="Oliveira U."/>
            <person name="Santos F.R."/>
            <person name="Vidigal T.H.D.A."/>
            <person name="Brescovit A.D."/>
            <person name="Santos A.J."/>
        </authorList>
    </citation>
    <scope>NUCLEOTIDE SEQUENCE</scope>
    <source>
        <tissue evidence="2">Shoot tissue taken approximately 20 cm above the soil surface</tissue>
    </source>
</reference>
<evidence type="ECO:0000313" key="2">
    <source>
        <dbReference type="EMBL" id="JAD87192.1"/>
    </source>
</evidence>
<name>A0A0A9DTV0_ARUDO</name>
<dbReference type="AlphaFoldDB" id="A0A0A9DTV0"/>
<accession>A0A0A9DTV0</accession>
<proteinExistence type="predicted"/>
<sequence>MISSIIAFGFPFFGSTSAILSRLPALPRIHAKSSSNQAKSTPSRHGSAKPRPRPRQSTGDAAAPRPAAGGGPDAGADAAPVLQPLVFQWRSCFSCCSCHWFVVASCAPWWPLPG</sequence>
<evidence type="ECO:0000256" key="1">
    <source>
        <dbReference type="SAM" id="MobiDB-lite"/>
    </source>
</evidence>
<feature type="compositionally biased region" description="Polar residues" evidence="1">
    <location>
        <begin position="32"/>
        <end position="44"/>
    </location>
</feature>
<dbReference type="EMBL" id="GBRH01210703">
    <property type="protein sequence ID" value="JAD87192.1"/>
    <property type="molecule type" value="Transcribed_RNA"/>
</dbReference>
<reference evidence="2" key="2">
    <citation type="journal article" date="2015" name="Data Brief">
        <title>Shoot transcriptome of the giant reed, Arundo donax.</title>
        <authorList>
            <person name="Barrero R.A."/>
            <person name="Guerrero F.D."/>
            <person name="Moolhuijzen P."/>
            <person name="Goolsby J.A."/>
            <person name="Tidwell J."/>
            <person name="Bellgard S.E."/>
            <person name="Bellgard M.I."/>
        </authorList>
    </citation>
    <scope>NUCLEOTIDE SEQUENCE</scope>
    <source>
        <tissue evidence="2">Shoot tissue taken approximately 20 cm above the soil surface</tissue>
    </source>
</reference>
<protein>
    <submittedName>
        <fullName evidence="2">Uncharacterized protein</fullName>
    </submittedName>
</protein>